<name>A0ABN9C0V9_9NEOB</name>
<accession>A0ABN9C0V9</accession>
<evidence type="ECO:0000313" key="1">
    <source>
        <dbReference type="EMBL" id="CAI9553007.1"/>
    </source>
</evidence>
<dbReference type="EMBL" id="CATNWA010006877">
    <property type="protein sequence ID" value="CAI9553007.1"/>
    <property type="molecule type" value="Genomic_DNA"/>
</dbReference>
<reference evidence="1" key="1">
    <citation type="submission" date="2023-05" db="EMBL/GenBank/DDBJ databases">
        <authorList>
            <person name="Stuckert A."/>
        </authorList>
    </citation>
    <scope>NUCLEOTIDE SEQUENCE</scope>
</reference>
<gene>
    <name evidence="1" type="ORF">SPARVUS_LOCUS3967693</name>
</gene>
<keyword evidence="2" id="KW-1185">Reference proteome</keyword>
<comment type="caution">
    <text evidence="1">The sequence shown here is derived from an EMBL/GenBank/DDBJ whole genome shotgun (WGS) entry which is preliminary data.</text>
</comment>
<dbReference type="Proteomes" id="UP001162483">
    <property type="component" value="Unassembled WGS sequence"/>
</dbReference>
<sequence length="51" mass="5351">MPASSFCVTVPVTPGCTGAAAGGGKFENFKINFIFFKTNFTYALSCPLLAL</sequence>
<proteinExistence type="predicted"/>
<evidence type="ECO:0000313" key="2">
    <source>
        <dbReference type="Proteomes" id="UP001162483"/>
    </source>
</evidence>
<protein>
    <submittedName>
        <fullName evidence="1">Uncharacterized protein</fullName>
    </submittedName>
</protein>
<organism evidence="1 2">
    <name type="scientific">Staurois parvus</name>
    <dbReference type="NCBI Taxonomy" id="386267"/>
    <lineage>
        <taxon>Eukaryota</taxon>
        <taxon>Metazoa</taxon>
        <taxon>Chordata</taxon>
        <taxon>Craniata</taxon>
        <taxon>Vertebrata</taxon>
        <taxon>Euteleostomi</taxon>
        <taxon>Amphibia</taxon>
        <taxon>Batrachia</taxon>
        <taxon>Anura</taxon>
        <taxon>Neobatrachia</taxon>
        <taxon>Ranoidea</taxon>
        <taxon>Ranidae</taxon>
        <taxon>Staurois</taxon>
    </lineage>
</organism>